<dbReference type="Proteomes" id="UP000324800">
    <property type="component" value="Unassembled WGS sequence"/>
</dbReference>
<gene>
    <name evidence="2" type="ORF">EZS28_022292</name>
</gene>
<evidence type="ECO:0000313" key="3">
    <source>
        <dbReference type="Proteomes" id="UP000324800"/>
    </source>
</evidence>
<comment type="caution">
    <text evidence="2">The sequence shown here is derived from an EMBL/GenBank/DDBJ whole genome shotgun (WGS) entry which is preliminary data.</text>
</comment>
<reference evidence="2 3" key="1">
    <citation type="submission" date="2019-03" db="EMBL/GenBank/DDBJ databases">
        <title>Single cell metagenomics reveals metabolic interactions within the superorganism composed of flagellate Streblomastix strix and complex community of Bacteroidetes bacteria on its surface.</title>
        <authorList>
            <person name="Treitli S.C."/>
            <person name="Kolisko M."/>
            <person name="Husnik F."/>
            <person name="Keeling P."/>
            <person name="Hampl V."/>
        </authorList>
    </citation>
    <scope>NUCLEOTIDE SEQUENCE [LARGE SCALE GENOMIC DNA]</scope>
    <source>
        <strain evidence="2">ST1C</strain>
    </source>
</reference>
<evidence type="ECO:0000256" key="1">
    <source>
        <dbReference type="SAM" id="MobiDB-lite"/>
    </source>
</evidence>
<name>A0A5J4VHV4_9EUKA</name>
<dbReference type="EMBL" id="SNRW01006923">
    <property type="protein sequence ID" value="KAA6382181.1"/>
    <property type="molecule type" value="Genomic_DNA"/>
</dbReference>
<feature type="region of interest" description="Disordered" evidence="1">
    <location>
        <begin position="1"/>
        <end position="59"/>
    </location>
</feature>
<dbReference type="AlphaFoldDB" id="A0A5J4VHV4"/>
<accession>A0A5J4VHV4</accession>
<evidence type="ECO:0000313" key="2">
    <source>
        <dbReference type="EMBL" id="KAA6382181.1"/>
    </source>
</evidence>
<feature type="compositionally biased region" description="Polar residues" evidence="1">
    <location>
        <begin position="21"/>
        <end position="43"/>
    </location>
</feature>
<organism evidence="2 3">
    <name type="scientific">Streblomastix strix</name>
    <dbReference type="NCBI Taxonomy" id="222440"/>
    <lineage>
        <taxon>Eukaryota</taxon>
        <taxon>Metamonada</taxon>
        <taxon>Preaxostyla</taxon>
        <taxon>Oxymonadida</taxon>
        <taxon>Streblomastigidae</taxon>
        <taxon>Streblomastix</taxon>
    </lineage>
</organism>
<proteinExistence type="predicted"/>
<sequence length="139" mass="14982">MFIKTNTGMNAGGHKCAPENGFQSDEGNRQLKPTITSNSSLSNIEIDIPPGLPPMGPARKSLCMAEKELQSSSSQGQGSSAIDEDKKALLVLVLMLKPKIEAFLSDQGFVPPNFDKDDPPLYEKVRCTQTICATQANDV</sequence>
<protein>
    <submittedName>
        <fullName evidence="2">Uncharacterized protein</fullName>
    </submittedName>
</protein>